<evidence type="ECO:0000313" key="2">
    <source>
        <dbReference type="Proteomes" id="UP000737018"/>
    </source>
</evidence>
<evidence type="ECO:0000313" key="1">
    <source>
        <dbReference type="EMBL" id="KAF3971799.1"/>
    </source>
</evidence>
<dbReference type="Proteomes" id="UP000737018">
    <property type="component" value="Unassembled WGS sequence"/>
</dbReference>
<organism evidence="1 2">
    <name type="scientific">Castanea mollissima</name>
    <name type="common">Chinese chestnut</name>
    <dbReference type="NCBI Taxonomy" id="60419"/>
    <lineage>
        <taxon>Eukaryota</taxon>
        <taxon>Viridiplantae</taxon>
        <taxon>Streptophyta</taxon>
        <taxon>Embryophyta</taxon>
        <taxon>Tracheophyta</taxon>
        <taxon>Spermatophyta</taxon>
        <taxon>Magnoliopsida</taxon>
        <taxon>eudicotyledons</taxon>
        <taxon>Gunneridae</taxon>
        <taxon>Pentapetalae</taxon>
        <taxon>rosids</taxon>
        <taxon>fabids</taxon>
        <taxon>Fagales</taxon>
        <taxon>Fagaceae</taxon>
        <taxon>Castanea</taxon>
    </lineage>
</organism>
<dbReference type="EMBL" id="JRKL02000395">
    <property type="protein sequence ID" value="KAF3971799.1"/>
    <property type="molecule type" value="Genomic_DNA"/>
</dbReference>
<gene>
    <name evidence="1" type="ORF">CMV_004637</name>
</gene>
<sequence length="72" mass="7744">MLSSLSRSPCHGSIHLSSTSSQIALYRPKLRSPSSRVALSLIPFCLDLPPLKLLSTETIGIDAQIRAVEVAL</sequence>
<comment type="caution">
    <text evidence="1">The sequence shown here is derived from an EMBL/GenBank/DDBJ whole genome shotgun (WGS) entry which is preliminary data.</text>
</comment>
<protein>
    <submittedName>
        <fullName evidence="1">Uncharacterized protein</fullName>
    </submittedName>
</protein>
<accession>A0A8J4RP62</accession>
<dbReference type="AlphaFoldDB" id="A0A8J4RP62"/>
<keyword evidence="2" id="KW-1185">Reference proteome</keyword>
<name>A0A8J4RP62_9ROSI</name>
<reference evidence="1" key="1">
    <citation type="submission" date="2020-03" db="EMBL/GenBank/DDBJ databases">
        <title>Castanea mollissima Vanexum genome sequencing.</title>
        <authorList>
            <person name="Staton M."/>
        </authorList>
    </citation>
    <scope>NUCLEOTIDE SEQUENCE</scope>
    <source>
        <tissue evidence="1">Leaf</tissue>
    </source>
</reference>
<proteinExistence type="predicted"/>